<gene>
    <name evidence="2" type="ORF">GQ55_2G139000</name>
</gene>
<evidence type="ECO:0000313" key="2">
    <source>
        <dbReference type="EMBL" id="PUZ69786.1"/>
    </source>
</evidence>
<keyword evidence="3" id="KW-1185">Reference proteome</keyword>
<evidence type="ECO:0000256" key="1">
    <source>
        <dbReference type="SAM" id="MobiDB-lite"/>
    </source>
</evidence>
<proteinExistence type="predicted"/>
<dbReference type="Gramene" id="PUZ69786">
    <property type="protein sequence ID" value="PUZ69786"/>
    <property type="gene ID" value="GQ55_2G139000"/>
</dbReference>
<organism evidence="2 3">
    <name type="scientific">Panicum hallii var. hallii</name>
    <dbReference type="NCBI Taxonomy" id="1504633"/>
    <lineage>
        <taxon>Eukaryota</taxon>
        <taxon>Viridiplantae</taxon>
        <taxon>Streptophyta</taxon>
        <taxon>Embryophyta</taxon>
        <taxon>Tracheophyta</taxon>
        <taxon>Spermatophyta</taxon>
        <taxon>Magnoliopsida</taxon>
        <taxon>Liliopsida</taxon>
        <taxon>Poales</taxon>
        <taxon>Poaceae</taxon>
        <taxon>PACMAD clade</taxon>
        <taxon>Panicoideae</taxon>
        <taxon>Panicodae</taxon>
        <taxon>Paniceae</taxon>
        <taxon>Panicinae</taxon>
        <taxon>Panicum</taxon>
        <taxon>Panicum sect. Panicum</taxon>
    </lineage>
</organism>
<feature type="region of interest" description="Disordered" evidence="1">
    <location>
        <begin position="36"/>
        <end position="69"/>
    </location>
</feature>
<dbReference type="Proteomes" id="UP000244336">
    <property type="component" value="Chromosome 2"/>
</dbReference>
<reference evidence="2 3" key="1">
    <citation type="submission" date="2018-04" db="EMBL/GenBank/DDBJ databases">
        <title>WGS assembly of Panicum hallii var. hallii HAL2.</title>
        <authorList>
            <person name="Lovell J."/>
            <person name="Jenkins J."/>
            <person name="Lowry D."/>
            <person name="Mamidi S."/>
            <person name="Sreedasyam A."/>
            <person name="Weng X."/>
            <person name="Barry K."/>
            <person name="Bonette J."/>
            <person name="Campitelli B."/>
            <person name="Daum C."/>
            <person name="Gordon S."/>
            <person name="Gould B."/>
            <person name="Lipzen A."/>
            <person name="MacQueen A."/>
            <person name="Palacio-Mejia J."/>
            <person name="Plott C."/>
            <person name="Shakirov E."/>
            <person name="Shu S."/>
            <person name="Yoshinaga Y."/>
            <person name="Zane M."/>
            <person name="Rokhsar D."/>
            <person name="Grimwood J."/>
            <person name="Schmutz J."/>
            <person name="Juenger T."/>
        </authorList>
    </citation>
    <scope>NUCLEOTIDE SEQUENCE [LARGE SCALE GENOMIC DNA]</scope>
    <source>
        <strain evidence="3">cv. HAL2</strain>
    </source>
</reference>
<protein>
    <submittedName>
        <fullName evidence="2">Uncharacterized protein</fullName>
    </submittedName>
</protein>
<sequence length="95" mass="9920">MRQKPGAAAMSSLPSLPTPTACSSLALIGIHRCQEGAMPSRRHRARADLSSTDAEGQDNKSSRGKQCPCVPAGAECRGRGLVPFVASSELVPRSC</sequence>
<dbReference type="AlphaFoldDB" id="A0A2T7EPM6"/>
<dbReference type="EMBL" id="CM009750">
    <property type="protein sequence ID" value="PUZ69786.1"/>
    <property type="molecule type" value="Genomic_DNA"/>
</dbReference>
<name>A0A2T7EPM6_9POAL</name>
<accession>A0A2T7EPM6</accession>
<evidence type="ECO:0000313" key="3">
    <source>
        <dbReference type="Proteomes" id="UP000244336"/>
    </source>
</evidence>